<dbReference type="EMBL" id="LT629748">
    <property type="protein sequence ID" value="SDS86650.1"/>
    <property type="molecule type" value="Genomic_DNA"/>
</dbReference>
<keyword evidence="2" id="KW-1185">Reference proteome</keyword>
<dbReference type="OrthoDB" id="7016914at2"/>
<accession>A0A1H1VQ79</accession>
<dbReference type="AlphaFoldDB" id="A0A1H1VQ79"/>
<evidence type="ECO:0000313" key="1">
    <source>
        <dbReference type="EMBL" id="SDS86650.1"/>
    </source>
</evidence>
<evidence type="ECO:0000313" key="2">
    <source>
        <dbReference type="Proteomes" id="UP000243426"/>
    </source>
</evidence>
<dbReference type="RefSeq" id="WP_090274622.1">
    <property type="nucleotide sequence ID" value="NZ_LT629748.1"/>
</dbReference>
<sequence>MNINIKHKHAGHLIVIEGHPFKANNAGQWDLTDIWQNLKLPKGKAPGQWRTKEAQRLERMQFLHPLNHGRAGSKVMATKRAAIEYAGWVSSEFKDMVFDAFEAILERPEVAAIVAEVMTDLGHSHSAAILERHVFNDKYEWKKLPHRNTVKGLKAAIRKGYLTPEGAHGIARRDGLRVSLAALELASGNFRKVAM</sequence>
<proteinExistence type="predicted"/>
<gene>
    <name evidence="1" type="ORF">SAMN05216198_2996</name>
</gene>
<organism evidence="1 2">
    <name type="scientific">Halopseudomonas litoralis</name>
    <dbReference type="NCBI Taxonomy" id="797277"/>
    <lineage>
        <taxon>Bacteria</taxon>
        <taxon>Pseudomonadati</taxon>
        <taxon>Pseudomonadota</taxon>
        <taxon>Gammaproteobacteria</taxon>
        <taxon>Pseudomonadales</taxon>
        <taxon>Pseudomonadaceae</taxon>
        <taxon>Halopseudomonas</taxon>
    </lineage>
</organism>
<dbReference type="Proteomes" id="UP000243426">
    <property type="component" value="Chromosome I"/>
</dbReference>
<reference evidence="2" key="1">
    <citation type="submission" date="2016-10" db="EMBL/GenBank/DDBJ databases">
        <authorList>
            <person name="Varghese N."/>
            <person name="Submissions S."/>
        </authorList>
    </citation>
    <scope>NUCLEOTIDE SEQUENCE [LARGE SCALE GENOMIC DNA]</scope>
    <source>
        <strain evidence="2">2SM5</strain>
    </source>
</reference>
<evidence type="ECO:0008006" key="3">
    <source>
        <dbReference type="Google" id="ProtNLM"/>
    </source>
</evidence>
<name>A0A1H1VQ79_9GAMM</name>
<dbReference type="STRING" id="797277.SAMN05216198_2996"/>
<protein>
    <recommendedName>
        <fullName evidence="3">KilA-N domain-containing protein</fullName>
    </recommendedName>
</protein>